<keyword evidence="2 4" id="KW-0863">Zinc-finger</keyword>
<dbReference type="Pfam" id="PF01753">
    <property type="entry name" value="zf-MYND"/>
    <property type="match status" value="1"/>
</dbReference>
<keyword evidence="1" id="KW-0479">Metal-binding</keyword>
<accession>A0A165Y4J8</accession>
<evidence type="ECO:0000256" key="4">
    <source>
        <dbReference type="PROSITE-ProRule" id="PRU00134"/>
    </source>
</evidence>
<dbReference type="Gene3D" id="6.10.140.2220">
    <property type="match status" value="1"/>
</dbReference>
<evidence type="ECO:0000313" key="7">
    <source>
        <dbReference type="Proteomes" id="UP000076798"/>
    </source>
</evidence>
<gene>
    <name evidence="6" type="ORF">SISSUDRAFT_1028120</name>
</gene>
<evidence type="ECO:0000259" key="5">
    <source>
        <dbReference type="PROSITE" id="PS50865"/>
    </source>
</evidence>
<keyword evidence="7" id="KW-1185">Reference proteome</keyword>
<feature type="domain" description="MYND-type" evidence="5">
    <location>
        <begin position="240"/>
        <end position="276"/>
    </location>
</feature>
<dbReference type="PROSITE" id="PS01360">
    <property type="entry name" value="ZF_MYND_1"/>
    <property type="match status" value="1"/>
</dbReference>
<dbReference type="GO" id="GO:0008270">
    <property type="term" value="F:zinc ion binding"/>
    <property type="evidence" value="ECO:0007669"/>
    <property type="project" value="UniProtKB-KW"/>
</dbReference>
<dbReference type="InterPro" id="IPR002893">
    <property type="entry name" value="Znf_MYND"/>
</dbReference>
<dbReference type="EMBL" id="KV428287">
    <property type="protein sequence ID" value="KZT32874.1"/>
    <property type="molecule type" value="Genomic_DNA"/>
</dbReference>
<keyword evidence="3" id="KW-0862">Zinc</keyword>
<dbReference type="PROSITE" id="PS50865">
    <property type="entry name" value="ZF_MYND_2"/>
    <property type="match status" value="1"/>
</dbReference>
<organism evidence="6 7">
    <name type="scientific">Sistotremastrum suecicum HHB10207 ss-3</name>
    <dbReference type="NCBI Taxonomy" id="1314776"/>
    <lineage>
        <taxon>Eukaryota</taxon>
        <taxon>Fungi</taxon>
        <taxon>Dikarya</taxon>
        <taxon>Basidiomycota</taxon>
        <taxon>Agaricomycotina</taxon>
        <taxon>Agaricomycetes</taxon>
        <taxon>Sistotremastrales</taxon>
        <taxon>Sistotremastraceae</taxon>
        <taxon>Sistotremastrum</taxon>
    </lineage>
</organism>
<dbReference type="SUPFAM" id="SSF144232">
    <property type="entry name" value="HIT/MYND zinc finger-like"/>
    <property type="match status" value="1"/>
</dbReference>
<proteinExistence type="predicted"/>
<evidence type="ECO:0000256" key="2">
    <source>
        <dbReference type="ARBA" id="ARBA00022771"/>
    </source>
</evidence>
<sequence>MAPKMVREEVVNALVALGIDLPPGNKMTEEHLKKRLSRALDCAQLFSQRLPSATMDPASLSAWSGSLYAKFTPGSVMESSHLMSLMQSDRRPSEERDVFYDMREAIACLGHVFDQGGRFIVLQDEGQMSAICVRVIDVLKLNERTPVMILSYDRSLRSSMKPSMVQFLDTHFGRGLVDITTSVRGQQLLLRLLSLNSLRIPASYKPSRQPYEKDYRLSFLMPTGPLSMTDIGTMNEEKGCELCGGPATKRCSACESVVYCGKECQSEGWPSHKKQCHALSKGTWSTMRFQSQAAAMPMFEGHYSANINRYTRSDGEELVAENHAPLSVNSPPPPNVHANRPFVLKIQSNPVSIRIYDRRRSVDLFLMIYNDPVNFKKLCEATSTGFRGIKCYRWAKRVSDWELSICLDRKLAEDPKW</sequence>
<dbReference type="Proteomes" id="UP000076798">
    <property type="component" value="Unassembled WGS sequence"/>
</dbReference>
<name>A0A165Y4J8_9AGAM</name>
<dbReference type="AlphaFoldDB" id="A0A165Y4J8"/>
<protein>
    <recommendedName>
        <fullName evidence="5">MYND-type domain-containing protein</fullName>
    </recommendedName>
</protein>
<evidence type="ECO:0000256" key="1">
    <source>
        <dbReference type="ARBA" id="ARBA00022723"/>
    </source>
</evidence>
<evidence type="ECO:0000256" key="3">
    <source>
        <dbReference type="ARBA" id="ARBA00022833"/>
    </source>
</evidence>
<dbReference type="OrthoDB" id="341421at2759"/>
<evidence type="ECO:0000313" key="6">
    <source>
        <dbReference type="EMBL" id="KZT32874.1"/>
    </source>
</evidence>
<reference evidence="6 7" key="1">
    <citation type="journal article" date="2016" name="Mol. Biol. Evol.">
        <title>Comparative Genomics of Early-Diverging Mushroom-Forming Fungi Provides Insights into the Origins of Lignocellulose Decay Capabilities.</title>
        <authorList>
            <person name="Nagy L.G."/>
            <person name="Riley R."/>
            <person name="Tritt A."/>
            <person name="Adam C."/>
            <person name="Daum C."/>
            <person name="Floudas D."/>
            <person name="Sun H."/>
            <person name="Yadav J.S."/>
            <person name="Pangilinan J."/>
            <person name="Larsson K.H."/>
            <person name="Matsuura K."/>
            <person name="Barry K."/>
            <person name="Labutti K."/>
            <person name="Kuo R."/>
            <person name="Ohm R.A."/>
            <person name="Bhattacharya S.S."/>
            <person name="Shirouzu T."/>
            <person name="Yoshinaga Y."/>
            <person name="Martin F.M."/>
            <person name="Grigoriev I.V."/>
            <person name="Hibbett D.S."/>
        </authorList>
    </citation>
    <scope>NUCLEOTIDE SEQUENCE [LARGE SCALE GENOMIC DNA]</scope>
    <source>
        <strain evidence="6 7">HHB10207 ss-3</strain>
    </source>
</reference>